<dbReference type="STRING" id="563176.SAMN04488090_1925"/>
<keyword evidence="2" id="KW-1185">Reference proteome</keyword>
<protein>
    <submittedName>
        <fullName evidence="1">TIGR02453 family protein</fullName>
    </submittedName>
</protein>
<proteinExistence type="predicted"/>
<evidence type="ECO:0000313" key="1">
    <source>
        <dbReference type="EMBL" id="SDL83258.1"/>
    </source>
</evidence>
<sequence length="229" mass="26508">MAKQNTVQIPQSAFDFLNALKENNNREWFNQHKGTYLRETEAIEGFADALLHAVNRHDEIETLSGKKSLHRIYRDTRFSKDKTPYKTNWSGGFTRATRYRRGGYYFHLEPGNSLIAGGFWGPNNDDLKRVRDDIAFDPAPLQKILASPAFVSTFGTLEGEQLKTVPKGFDKEHEAVDLLRFKQYLLIRRFTDEEVLSPDFLEQADLTYQHMRPFFDYMSEVLTTNANGE</sequence>
<dbReference type="PANTHER" id="PTHR36452">
    <property type="entry name" value="CHROMOSOME 12, WHOLE GENOME SHOTGUN SEQUENCE"/>
    <property type="match status" value="1"/>
</dbReference>
<organism evidence="1 2">
    <name type="scientific">Siphonobacter aquaeclarae</name>
    <dbReference type="NCBI Taxonomy" id="563176"/>
    <lineage>
        <taxon>Bacteria</taxon>
        <taxon>Pseudomonadati</taxon>
        <taxon>Bacteroidota</taxon>
        <taxon>Cytophagia</taxon>
        <taxon>Cytophagales</taxon>
        <taxon>Cytophagaceae</taxon>
        <taxon>Siphonobacter</taxon>
    </lineage>
</organism>
<accession>A0A1G9N9R8</accession>
<dbReference type="PANTHER" id="PTHR36452:SF1">
    <property type="entry name" value="DUF2461 DOMAIN-CONTAINING PROTEIN"/>
    <property type="match status" value="1"/>
</dbReference>
<dbReference type="NCBIfam" id="TIGR02453">
    <property type="entry name" value="TIGR02453 family protein"/>
    <property type="match status" value="1"/>
</dbReference>
<dbReference type="InterPro" id="IPR012808">
    <property type="entry name" value="CHP02453"/>
</dbReference>
<dbReference type="OrthoDB" id="9794241at2"/>
<dbReference type="EMBL" id="FNGS01000003">
    <property type="protein sequence ID" value="SDL83258.1"/>
    <property type="molecule type" value="Genomic_DNA"/>
</dbReference>
<dbReference type="Proteomes" id="UP000198901">
    <property type="component" value="Unassembled WGS sequence"/>
</dbReference>
<dbReference type="InterPro" id="IPR015996">
    <property type="entry name" value="UCP028451"/>
</dbReference>
<dbReference type="AlphaFoldDB" id="A0A1G9N9R8"/>
<gene>
    <name evidence="1" type="ORF">SAMN04488090_1925</name>
</gene>
<dbReference type="PIRSF" id="PIRSF028451">
    <property type="entry name" value="UCP028451"/>
    <property type="match status" value="1"/>
</dbReference>
<dbReference type="RefSeq" id="WP_093200943.1">
    <property type="nucleotide sequence ID" value="NZ_FNGS01000003.1"/>
</dbReference>
<dbReference type="Pfam" id="PF09365">
    <property type="entry name" value="DUF2461"/>
    <property type="match status" value="1"/>
</dbReference>
<reference evidence="1 2" key="1">
    <citation type="submission" date="2016-10" db="EMBL/GenBank/DDBJ databases">
        <authorList>
            <person name="de Groot N.N."/>
        </authorList>
    </citation>
    <scope>NUCLEOTIDE SEQUENCE [LARGE SCALE GENOMIC DNA]</scope>
    <source>
        <strain evidence="1 2">DSM 21668</strain>
    </source>
</reference>
<evidence type="ECO:0000313" key="2">
    <source>
        <dbReference type="Proteomes" id="UP000198901"/>
    </source>
</evidence>
<name>A0A1G9N9R8_9BACT</name>